<keyword evidence="1" id="KW-0732">Signal</keyword>
<gene>
    <name evidence="2" type="ORF">ESCO_002700</name>
</gene>
<dbReference type="OrthoDB" id="5144974at2759"/>
<evidence type="ECO:0000313" key="3">
    <source>
        <dbReference type="Proteomes" id="UP000053831"/>
    </source>
</evidence>
<accession>A0A0M8N1Y8</accession>
<dbReference type="Proteomes" id="UP000053831">
    <property type="component" value="Unassembled WGS sequence"/>
</dbReference>
<dbReference type="AlphaFoldDB" id="A0A0M8N1Y8"/>
<dbReference type="EMBL" id="LGSR01000022">
    <property type="protein sequence ID" value="KOS18280.1"/>
    <property type="molecule type" value="Genomic_DNA"/>
</dbReference>
<organism evidence="2 3">
    <name type="scientific">Escovopsis weberi</name>
    <dbReference type="NCBI Taxonomy" id="150374"/>
    <lineage>
        <taxon>Eukaryota</taxon>
        <taxon>Fungi</taxon>
        <taxon>Dikarya</taxon>
        <taxon>Ascomycota</taxon>
        <taxon>Pezizomycotina</taxon>
        <taxon>Sordariomycetes</taxon>
        <taxon>Hypocreomycetidae</taxon>
        <taxon>Hypocreales</taxon>
        <taxon>Hypocreaceae</taxon>
        <taxon>Escovopsis</taxon>
    </lineage>
</organism>
<comment type="caution">
    <text evidence="2">The sequence shown here is derived from an EMBL/GenBank/DDBJ whole genome shotgun (WGS) entry which is preliminary data.</text>
</comment>
<feature type="chain" id="PRO_5005818845" evidence="1">
    <location>
        <begin position="19"/>
        <end position="255"/>
    </location>
</feature>
<proteinExistence type="predicted"/>
<sequence length="255" mass="26201">MKTPTIAALALFLGLVAADCHGDNCANHVTGTFAGIGVPISARISLCNSFLRTTVRPPPSVVPTFAASQCPEDGQFASACVCWTRVTARTTTLPASTVTVTATVSVNVACSPAATAVSNSTRFPCSNGFGMCSCLRTGDGKDDSGVCVRVGSGFFDDPGSTSDSPGDSSDDATFWNEGSAATDLETDEDGVSTANWNVTGPCWFARECGVDHSCRGNGNVCVFDGSCACGKRRCYQAIAGCRGLELPSYEANGGP</sequence>
<keyword evidence="3" id="KW-1185">Reference proteome</keyword>
<evidence type="ECO:0000313" key="2">
    <source>
        <dbReference type="EMBL" id="KOS18280.1"/>
    </source>
</evidence>
<protein>
    <submittedName>
        <fullName evidence="2">Uncharacterized protein</fullName>
    </submittedName>
</protein>
<feature type="signal peptide" evidence="1">
    <location>
        <begin position="1"/>
        <end position="18"/>
    </location>
</feature>
<reference evidence="2 3" key="1">
    <citation type="submission" date="2015-07" db="EMBL/GenBank/DDBJ databases">
        <title>The genome of the fungus Escovopsis weberi, a specialized disease agent of ant agriculture.</title>
        <authorList>
            <person name="de Man T.J."/>
            <person name="Stajich J.E."/>
            <person name="Kubicek C.P."/>
            <person name="Chenthamara K."/>
            <person name="Atanasova L."/>
            <person name="Druzhinina I.S."/>
            <person name="Birnbaum S."/>
            <person name="Barribeau S.M."/>
            <person name="Teiling C."/>
            <person name="Suen G."/>
            <person name="Currie C."/>
            <person name="Gerardo N.M."/>
        </authorList>
    </citation>
    <scope>NUCLEOTIDE SEQUENCE [LARGE SCALE GENOMIC DNA]</scope>
</reference>
<evidence type="ECO:0000256" key="1">
    <source>
        <dbReference type="SAM" id="SignalP"/>
    </source>
</evidence>
<name>A0A0M8N1Y8_ESCWE</name>